<dbReference type="PANTHER" id="PTHR30419">
    <property type="entry name" value="HTH-TYPE TRANSCRIPTIONAL REGULATOR YBHD"/>
    <property type="match status" value="1"/>
</dbReference>
<comment type="caution">
    <text evidence="6">The sequence shown here is derived from an EMBL/GenBank/DDBJ whole genome shotgun (WGS) entry which is preliminary data.</text>
</comment>
<evidence type="ECO:0000256" key="2">
    <source>
        <dbReference type="ARBA" id="ARBA00023015"/>
    </source>
</evidence>
<protein>
    <submittedName>
        <fullName evidence="6">LysR family transcriptional regulator</fullName>
    </submittedName>
</protein>
<evidence type="ECO:0000259" key="5">
    <source>
        <dbReference type="PROSITE" id="PS50931"/>
    </source>
</evidence>
<dbReference type="Gene3D" id="3.40.190.10">
    <property type="entry name" value="Periplasmic binding protein-like II"/>
    <property type="match status" value="2"/>
</dbReference>
<dbReference type="EMBL" id="WMIF01000005">
    <property type="protein sequence ID" value="MTH34033.1"/>
    <property type="molecule type" value="Genomic_DNA"/>
</dbReference>
<evidence type="ECO:0000313" key="6">
    <source>
        <dbReference type="EMBL" id="MTH34033.1"/>
    </source>
</evidence>
<evidence type="ECO:0000256" key="4">
    <source>
        <dbReference type="ARBA" id="ARBA00023163"/>
    </source>
</evidence>
<dbReference type="GO" id="GO:0005829">
    <property type="term" value="C:cytosol"/>
    <property type="evidence" value="ECO:0007669"/>
    <property type="project" value="TreeGrafter"/>
</dbReference>
<keyword evidence="3" id="KW-0238">DNA-binding</keyword>
<evidence type="ECO:0000256" key="1">
    <source>
        <dbReference type="ARBA" id="ARBA00009437"/>
    </source>
</evidence>
<dbReference type="PROSITE" id="PS50931">
    <property type="entry name" value="HTH_LYSR"/>
    <property type="match status" value="1"/>
</dbReference>
<feature type="domain" description="HTH lysR-type" evidence="5">
    <location>
        <begin position="45"/>
        <end position="102"/>
    </location>
</feature>
<dbReference type="PRINTS" id="PR00039">
    <property type="entry name" value="HTHLYSR"/>
</dbReference>
<dbReference type="InterPro" id="IPR050950">
    <property type="entry name" value="HTH-type_LysR_regulators"/>
</dbReference>
<dbReference type="OrthoDB" id="9814165at2"/>
<dbReference type="InterPro" id="IPR005119">
    <property type="entry name" value="LysR_subst-bd"/>
</dbReference>
<proteinExistence type="inferred from homology"/>
<dbReference type="SUPFAM" id="SSF46785">
    <property type="entry name" value="Winged helix' DNA-binding domain"/>
    <property type="match status" value="1"/>
</dbReference>
<dbReference type="GO" id="GO:0003700">
    <property type="term" value="F:DNA-binding transcription factor activity"/>
    <property type="evidence" value="ECO:0007669"/>
    <property type="project" value="InterPro"/>
</dbReference>
<dbReference type="InterPro" id="IPR036390">
    <property type="entry name" value="WH_DNA-bd_sf"/>
</dbReference>
<keyword evidence="4" id="KW-0804">Transcription</keyword>
<dbReference type="Proteomes" id="UP000442533">
    <property type="component" value="Unassembled WGS sequence"/>
</dbReference>
<name>A0A844H3D1_9RHOB</name>
<dbReference type="AlphaFoldDB" id="A0A844H3D1"/>
<sequence>MHRAPGAVQNLHGDLPRHIICHSTIGLDNAKFAMMDNQSAMHPAVKLRHIRAFLDIATEGGLSAVARAQGITQPALSRTLAELETLLGQPMFLRQGRRLVLTEAGALFRRHAGAAVQALEAGAAALRPGVGGTLRIGVLPTVATRVLPRVVLRFRELRPEIMLAAETGPHFHLMRLLREGAVDLVIGRLPGASEMAGLRFDHLYEEEVILAARHDHPAGQRPAPEALAASPVILPPATALIRPVVDDYLTANGLAGLRPLIETVSLALGRGICLASDALWFISRGVVAHELGTGEMIALPTGARFMSGAVGVTRRQESVAPGLADFAEIARETIESEANAG</sequence>
<dbReference type="GO" id="GO:0003677">
    <property type="term" value="F:DNA binding"/>
    <property type="evidence" value="ECO:0007669"/>
    <property type="project" value="UniProtKB-KW"/>
</dbReference>
<dbReference type="Pfam" id="PF03466">
    <property type="entry name" value="LysR_substrate"/>
    <property type="match status" value="1"/>
</dbReference>
<evidence type="ECO:0000313" key="7">
    <source>
        <dbReference type="Proteomes" id="UP000442533"/>
    </source>
</evidence>
<organism evidence="6 7">
    <name type="scientific">Paracoccus limosus</name>
    <dbReference type="NCBI Taxonomy" id="913252"/>
    <lineage>
        <taxon>Bacteria</taxon>
        <taxon>Pseudomonadati</taxon>
        <taxon>Pseudomonadota</taxon>
        <taxon>Alphaproteobacteria</taxon>
        <taxon>Rhodobacterales</taxon>
        <taxon>Paracoccaceae</taxon>
        <taxon>Paracoccus</taxon>
    </lineage>
</organism>
<comment type="similarity">
    <text evidence="1">Belongs to the LysR transcriptional regulatory family.</text>
</comment>
<accession>A0A844H3D1</accession>
<reference evidence="6 7" key="1">
    <citation type="submission" date="2019-11" db="EMBL/GenBank/DDBJ databases">
        <authorList>
            <person name="Dong K."/>
        </authorList>
    </citation>
    <scope>NUCLEOTIDE SEQUENCE [LARGE SCALE GENOMIC DNA]</scope>
    <source>
        <strain evidence="6 7">JCM 17370</strain>
    </source>
</reference>
<dbReference type="Pfam" id="PF00126">
    <property type="entry name" value="HTH_1"/>
    <property type="match status" value="1"/>
</dbReference>
<dbReference type="PANTHER" id="PTHR30419:SF8">
    <property type="entry name" value="NITROGEN ASSIMILATION TRANSCRIPTIONAL ACTIVATOR-RELATED"/>
    <property type="match status" value="1"/>
</dbReference>
<dbReference type="InterPro" id="IPR000847">
    <property type="entry name" value="LysR_HTH_N"/>
</dbReference>
<dbReference type="SUPFAM" id="SSF53850">
    <property type="entry name" value="Periplasmic binding protein-like II"/>
    <property type="match status" value="1"/>
</dbReference>
<keyword evidence="7" id="KW-1185">Reference proteome</keyword>
<dbReference type="Gene3D" id="1.10.10.10">
    <property type="entry name" value="Winged helix-like DNA-binding domain superfamily/Winged helix DNA-binding domain"/>
    <property type="match status" value="1"/>
</dbReference>
<gene>
    <name evidence="6" type="ORF">GL279_05400</name>
</gene>
<dbReference type="InterPro" id="IPR036388">
    <property type="entry name" value="WH-like_DNA-bd_sf"/>
</dbReference>
<evidence type="ECO:0000256" key="3">
    <source>
        <dbReference type="ARBA" id="ARBA00023125"/>
    </source>
</evidence>
<keyword evidence="2" id="KW-0805">Transcription regulation</keyword>